<comment type="caution">
    <text evidence="2">The sequence shown here is derived from an EMBL/GenBank/DDBJ whole genome shotgun (WGS) entry which is preliminary data.</text>
</comment>
<dbReference type="EMBL" id="LAZR01002762">
    <property type="protein sequence ID" value="KKN25900.1"/>
    <property type="molecule type" value="Genomic_DNA"/>
</dbReference>
<dbReference type="Pfam" id="PF03473">
    <property type="entry name" value="MOSC"/>
    <property type="match status" value="1"/>
</dbReference>
<dbReference type="GO" id="GO:0030170">
    <property type="term" value="F:pyridoxal phosphate binding"/>
    <property type="evidence" value="ECO:0007669"/>
    <property type="project" value="InterPro"/>
</dbReference>
<protein>
    <recommendedName>
        <fullName evidence="1">MOSC domain-containing protein</fullName>
    </recommendedName>
</protein>
<accession>A0A0F9P269</accession>
<sequence>MIKAMFIADQSLGQQRQVTQIELVKGKGIVGDRNFDQARWPGQNITFIEQEQIDQFNQDYQQQIGLADTRRNIITTGIRLNDLVGKEFMIGETRFKGVELCEPCATLGRLLANDTILKKEVVRAFVHKSGLRADVISNGVIDDSMDISIL</sequence>
<dbReference type="PANTHER" id="PTHR36930:SF1">
    <property type="entry name" value="MOSC DOMAIN-CONTAINING PROTEIN"/>
    <property type="match status" value="1"/>
</dbReference>
<gene>
    <name evidence="2" type="ORF">LCGC14_0880110</name>
</gene>
<dbReference type="AlphaFoldDB" id="A0A0F9P269"/>
<dbReference type="GO" id="GO:0003824">
    <property type="term" value="F:catalytic activity"/>
    <property type="evidence" value="ECO:0007669"/>
    <property type="project" value="InterPro"/>
</dbReference>
<name>A0A0F9P269_9ZZZZ</name>
<dbReference type="PANTHER" id="PTHR36930">
    <property type="entry name" value="METAL-SULFUR CLUSTER BIOSYNTHESIS PROTEINS YUAD-RELATED"/>
    <property type="match status" value="1"/>
</dbReference>
<evidence type="ECO:0000313" key="2">
    <source>
        <dbReference type="EMBL" id="KKN25900.1"/>
    </source>
</evidence>
<dbReference type="PROSITE" id="PS51340">
    <property type="entry name" value="MOSC"/>
    <property type="match status" value="1"/>
</dbReference>
<proteinExistence type="predicted"/>
<dbReference type="InterPro" id="IPR005302">
    <property type="entry name" value="MoCF_Sase_C"/>
</dbReference>
<dbReference type="Gene3D" id="2.40.33.20">
    <property type="entry name" value="PK beta-barrel domain-like"/>
    <property type="match status" value="1"/>
</dbReference>
<dbReference type="InterPro" id="IPR011037">
    <property type="entry name" value="Pyrv_Knase-like_insert_dom_sf"/>
</dbReference>
<organism evidence="2">
    <name type="scientific">marine sediment metagenome</name>
    <dbReference type="NCBI Taxonomy" id="412755"/>
    <lineage>
        <taxon>unclassified sequences</taxon>
        <taxon>metagenomes</taxon>
        <taxon>ecological metagenomes</taxon>
    </lineage>
</organism>
<dbReference type="GO" id="GO:0030151">
    <property type="term" value="F:molybdenum ion binding"/>
    <property type="evidence" value="ECO:0007669"/>
    <property type="project" value="InterPro"/>
</dbReference>
<feature type="domain" description="MOSC" evidence="1">
    <location>
        <begin position="16"/>
        <end position="150"/>
    </location>
</feature>
<evidence type="ECO:0000259" key="1">
    <source>
        <dbReference type="PROSITE" id="PS51340"/>
    </source>
</evidence>
<reference evidence="2" key="1">
    <citation type="journal article" date="2015" name="Nature">
        <title>Complex archaea that bridge the gap between prokaryotes and eukaryotes.</title>
        <authorList>
            <person name="Spang A."/>
            <person name="Saw J.H."/>
            <person name="Jorgensen S.L."/>
            <person name="Zaremba-Niedzwiedzka K."/>
            <person name="Martijn J."/>
            <person name="Lind A.E."/>
            <person name="van Eijk R."/>
            <person name="Schleper C."/>
            <person name="Guy L."/>
            <person name="Ettema T.J."/>
        </authorList>
    </citation>
    <scope>NUCLEOTIDE SEQUENCE</scope>
</reference>
<dbReference type="InterPro" id="IPR052716">
    <property type="entry name" value="MOSC_domain"/>
</dbReference>
<dbReference type="SUPFAM" id="SSF50800">
    <property type="entry name" value="PK beta-barrel domain-like"/>
    <property type="match status" value="1"/>
</dbReference>